<evidence type="ECO:0000313" key="1">
    <source>
        <dbReference type="EMBL" id="GFQ69002.1"/>
    </source>
</evidence>
<keyword evidence="2" id="KW-1185">Reference proteome</keyword>
<proteinExistence type="predicted"/>
<dbReference type="EMBL" id="BMAO01000755">
    <property type="protein sequence ID" value="GFQ69002.1"/>
    <property type="molecule type" value="Genomic_DNA"/>
</dbReference>
<accession>A0A8X6H8A7</accession>
<reference evidence="1" key="1">
    <citation type="submission" date="2020-07" db="EMBL/GenBank/DDBJ databases">
        <title>Multicomponent nature underlies the extraordinary mechanical properties of spider dragline silk.</title>
        <authorList>
            <person name="Kono N."/>
            <person name="Nakamura H."/>
            <person name="Mori M."/>
            <person name="Yoshida Y."/>
            <person name="Ohtoshi R."/>
            <person name="Malay A.D."/>
            <person name="Moran D.A.P."/>
            <person name="Tomita M."/>
            <person name="Numata K."/>
            <person name="Arakawa K."/>
        </authorList>
    </citation>
    <scope>NUCLEOTIDE SEQUENCE</scope>
</reference>
<dbReference type="AlphaFoldDB" id="A0A8X6H8A7"/>
<comment type="caution">
    <text evidence="1">The sequence shown here is derived from an EMBL/GenBank/DDBJ whole genome shotgun (WGS) entry which is preliminary data.</text>
</comment>
<gene>
    <name evidence="1" type="ORF">TNCT_333361</name>
</gene>
<sequence length="88" mass="9981">MEVDSQVIVCTCGRRQKLEAGIAGNEILITTYLQLINVQGTETKRGMKDIVRRYIAETGTVRMLWRLSLNPFHRVATLIAQLIEIPPQ</sequence>
<name>A0A8X6H8A7_TRICU</name>
<evidence type="ECO:0000313" key="2">
    <source>
        <dbReference type="Proteomes" id="UP000887116"/>
    </source>
</evidence>
<dbReference type="Proteomes" id="UP000887116">
    <property type="component" value="Unassembled WGS sequence"/>
</dbReference>
<organism evidence="1 2">
    <name type="scientific">Trichonephila clavata</name>
    <name type="common">Joro spider</name>
    <name type="synonym">Nephila clavata</name>
    <dbReference type="NCBI Taxonomy" id="2740835"/>
    <lineage>
        <taxon>Eukaryota</taxon>
        <taxon>Metazoa</taxon>
        <taxon>Ecdysozoa</taxon>
        <taxon>Arthropoda</taxon>
        <taxon>Chelicerata</taxon>
        <taxon>Arachnida</taxon>
        <taxon>Araneae</taxon>
        <taxon>Araneomorphae</taxon>
        <taxon>Entelegynae</taxon>
        <taxon>Araneoidea</taxon>
        <taxon>Nephilidae</taxon>
        <taxon>Trichonephila</taxon>
    </lineage>
</organism>
<protein>
    <submittedName>
        <fullName evidence="1">Uncharacterized protein</fullName>
    </submittedName>
</protein>